<dbReference type="EMBL" id="LWGR01000004">
    <property type="protein sequence ID" value="KZM74760.1"/>
    <property type="molecule type" value="Genomic_DNA"/>
</dbReference>
<accession>A0A164NUZ7</accession>
<reference evidence="2 3" key="1">
    <citation type="submission" date="2016-04" db="EMBL/GenBank/DDBJ databases">
        <authorList>
            <person name="Evans L.H."/>
            <person name="Alamgir A."/>
            <person name="Owens N."/>
            <person name="Weber N.D."/>
            <person name="Virtaneva K."/>
            <person name="Barbian K."/>
            <person name="Babar A."/>
            <person name="Rosenke K."/>
        </authorList>
    </citation>
    <scope>NUCLEOTIDE SEQUENCE [LARGE SCALE GENOMIC DNA]</scope>
    <source>
        <strain evidence="2 3">IFM 0406</strain>
    </source>
</reference>
<organism evidence="2 3">
    <name type="scientific">Nocardia terpenica</name>
    <dbReference type="NCBI Taxonomy" id="455432"/>
    <lineage>
        <taxon>Bacteria</taxon>
        <taxon>Bacillati</taxon>
        <taxon>Actinomycetota</taxon>
        <taxon>Actinomycetes</taxon>
        <taxon>Mycobacteriales</taxon>
        <taxon>Nocardiaceae</taxon>
        <taxon>Nocardia</taxon>
    </lineage>
</organism>
<dbReference type="Proteomes" id="UP000076512">
    <property type="component" value="Unassembled WGS sequence"/>
</dbReference>
<proteinExistence type="predicted"/>
<dbReference type="STRING" id="455432.AWN90_22205"/>
<gene>
    <name evidence="2" type="ORF">AWN90_22205</name>
</gene>
<protein>
    <submittedName>
        <fullName evidence="2">Uncharacterized protein</fullName>
    </submittedName>
</protein>
<feature type="region of interest" description="Disordered" evidence="1">
    <location>
        <begin position="37"/>
        <end position="63"/>
    </location>
</feature>
<comment type="caution">
    <text evidence="2">The sequence shown here is derived from an EMBL/GenBank/DDBJ whole genome shotgun (WGS) entry which is preliminary data.</text>
</comment>
<dbReference type="AlphaFoldDB" id="A0A164NUZ7"/>
<evidence type="ECO:0000313" key="2">
    <source>
        <dbReference type="EMBL" id="KZM74760.1"/>
    </source>
</evidence>
<sequence length="94" mass="10166">MQIAADEHGLALRGAGHQGEGERVLVLVDDAGLRHSSTADAELTDPPWRDDPATAAADPSGDPNAYSYHYLSRLDITRNNGTRYRCEDLRAGCT</sequence>
<name>A0A164NUZ7_9NOCA</name>
<evidence type="ECO:0000313" key="3">
    <source>
        <dbReference type="Proteomes" id="UP000076512"/>
    </source>
</evidence>
<keyword evidence="3" id="KW-1185">Reference proteome</keyword>
<evidence type="ECO:0000256" key="1">
    <source>
        <dbReference type="SAM" id="MobiDB-lite"/>
    </source>
</evidence>